<dbReference type="Proteomes" id="UP000002279">
    <property type="component" value="Chromosome 3"/>
</dbReference>
<reference evidence="3" key="3">
    <citation type="submission" date="2025-09" db="UniProtKB">
        <authorList>
            <consortium name="Ensembl"/>
        </authorList>
    </citation>
    <scope>IDENTIFICATION</scope>
    <source>
        <strain evidence="3">Glennie</strain>
    </source>
</reference>
<dbReference type="GO" id="GO:0005634">
    <property type="term" value="C:nucleus"/>
    <property type="evidence" value="ECO:0007669"/>
    <property type="project" value="UniProtKB-SubCell"/>
</dbReference>
<dbReference type="PROSITE" id="PS50071">
    <property type="entry name" value="HOMEOBOX_2"/>
    <property type="match status" value="1"/>
</dbReference>
<evidence type="ECO:0000259" key="2">
    <source>
        <dbReference type="PROSITE" id="PS50071"/>
    </source>
</evidence>
<dbReference type="CDD" id="cd00086">
    <property type="entry name" value="homeodomain"/>
    <property type="match status" value="1"/>
</dbReference>
<keyword evidence="1" id="KW-0371">Homeobox</keyword>
<dbReference type="GeneTree" id="ENSGT00940000161547"/>
<dbReference type="InterPro" id="IPR001356">
    <property type="entry name" value="HD"/>
</dbReference>
<dbReference type="Ensembl" id="ENSOANT00000063431.1">
    <property type="protein sequence ID" value="ENSOANP00000050383.1"/>
    <property type="gene ID" value="ENSOANG00000045525.1"/>
</dbReference>
<dbReference type="Bgee" id="ENSOANG00000045525">
    <property type="expression patterns" value="Expressed in brain and 2 other cell types or tissues"/>
</dbReference>
<dbReference type="InParanoid" id="A0A6I8PDY7"/>
<comment type="subcellular location">
    <subcellularLocation>
        <location evidence="1">Nucleus</location>
    </subcellularLocation>
</comment>
<reference evidence="3 4" key="1">
    <citation type="journal article" date="2008" name="Nature">
        <title>Genome analysis of the platypus reveals unique signatures of evolution.</title>
        <authorList>
            <person name="Warren W.C."/>
            <person name="Hillier L.W."/>
            <person name="Marshall Graves J.A."/>
            <person name="Birney E."/>
            <person name="Ponting C.P."/>
            <person name="Grutzner F."/>
            <person name="Belov K."/>
            <person name="Miller W."/>
            <person name="Clarke L."/>
            <person name="Chinwalla A.T."/>
            <person name="Yang S.P."/>
            <person name="Heger A."/>
            <person name="Locke D.P."/>
            <person name="Miethke P."/>
            <person name="Waters P.D."/>
            <person name="Veyrunes F."/>
            <person name="Fulton L."/>
            <person name="Fulton B."/>
            <person name="Graves T."/>
            <person name="Wallis J."/>
            <person name="Puente X.S."/>
            <person name="Lopez-Otin C."/>
            <person name="Ordonez G.R."/>
            <person name="Eichler E.E."/>
            <person name="Chen L."/>
            <person name="Cheng Z."/>
            <person name="Deakin J.E."/>
            <person name="Alsop A."/>
            <person name="Thompson K."/>
            <person name="Kirby P."/>
            <person name="Papenfuss A.T."/>
            <person name="Wakefield M.J."/>
            <person name="Olender T."/>
            <person name="Lancet D."/>
            <person name="Huttley G.A."/>
            <person name="Smit A.F."/>
            <person name="Pask A."/>
            <person name="Temple-Smith P."/>
            <person name="Batzer M.A."/>
            <person name="Walker J.A."/>
            <person name="Konkel M.K."/>
            <person name="Harris R.S."/>
            <person name="Whittington C.M."/>
            <person name="Wong E.S."/>
            <person name="Gemmell N.J."/>
            <person name="Buschiazzo E."/>
            <person name="Vargas Jentzsch I.M."/>
            <person name="Merkel A."/>
            <person name="Schmitz J."/>
            <person name="Zemann A."/>
            <person name="Churakov G."/>
            <person name="Kriegs J.O."/>
            <person name="Brosius J."/>
            <person name="Murchison E.P."/>
            <person name="Sachidanandam R."/>
            <person name="Smith C."/>
            <person name="Hannon G.J."/>
            <person name="Tsend-Ayush E."/>
            <person name="McMillan D."/>
            <person name="Attenborough R."/>
            <person name="Rens W."/>
            <person name="Ferguson-Smith M."/>
            <person name="Lefevre C.M."/>
            <person name="Sharp J.A."/>
            <person name="Nicholas K.R."/>
            <person name="Ray D.A."/>
            <person name="Kube M."/>
            <person name="Reinhardt R."/>
            <person name="Pringle T.H."/>
            <person name="Taylor J."/>
            <person name="Jones R.C."/>
            <person name="Nixon B."/>
            <person name="Dacheux J.L."/>
            <person name="Niwa H."/>
            <person name="Sekita Y."/>
            <person name="Huang X."/>
            <person name="Stark A."/>
            <person name="Kheradpour P."/>
            <person name="Kellis M."/>
            <person name="Flicek P."/>
            <person name="Chen Y."/>
            <person name="Webber C."/>
            <person name="Hardison R."/>
            <person name="Nelson J."/>
            <person name="Hallsworth-Pepin K."/>
            <person name="Delehaunty K."/>
            <person name="Markovic C."/>
            <person name="Minx P."/>
            <person name="Feng Y."/>
            <person name="Kremitzki C."/>
            <person name="Mitreva M."/>
            <person name="Glasscock J."/>
            <person name="Wylie T."/>
            <person name="Wohldmann P."/>
            <person name="Thiru P."/>
            <person name="Nhan M.N."/>
            <person name="Pohl C.S."/>
            <person name="Smith S.M."/>
            <person name="Hou S."/>
            <person name="Nefedov M."/>
            <person name="de Jong P.J."/>
            <person name="Renfree M.B."/>
            <person name="Mardis E.R."/>
            <person name="Wilson R.K."/>
        </authorList>
    </citation>
    <scope>NUCLEOTIDE SEQUENCE [LARGE SCALE GENOMIC DNA]</scope>
    <source>
        <strain evidence="3 4">Glennie</strain>
    </source>
</reference>
<evidence type="ECO:0000313" key="4">
    <source>
        <dbReference type="Proteomes" id="UP000002279"/>
    </source>
</evidence>
<feature type="DNA-binding region" description="Homeobox" evidence="1">
    <location>
        <begin position="3"/>
        <end position="30"/>
    </location>
</feature>
<proteinExistence type="predicted"/>
<sequence>MINRVGSRLLSQIGLTVWFQNRRTKWRKRHAAEMALPKRNTIGDGEAGRRVRTTRTTNEYNKPLDPNSDDEKITRLLKNSGQNGTLLFQTLLSSPVWKKKTKQNKSHFV</sequence>
<keyword evidence="1" id="KW-0539">Nucleus</keyword>
<dbReference type="AlphaFoldDB" id="A0A6I8PDY7"/>
<reference evidence="3" key="2">
    <citation type="submission" date="2025-08" db="UniProtKB">
        <authorList>
            <consortium name="Ensembl"/>
        </authorList>
    </citation>
    <scope>IDENTIFICATION</scope>
    <source>
        <strain evidence="3">Glennie</strain>
    </source>
</reference>
<organism evidence="3 4">
    <name type="scientific">Ornithorhynchus anatinus</name>
    <name type="common">Duckbill platypus</name>
    <dbReference type="NCBI Taxonomy" id="9258"/>
    <lineage>
        <taxon>Eukaryota</taxon>
        <taxon>Metazoa</taxon>
        <taxon>Chordata</taxon>
        <taxon>Craniata</taxon>
        <taxon>Vertebrata</taxon>
        <taxon>Euteleostomi</taxon>
        <taxon>Mammalia</taxon>
        <taxon>Monotremata</taxon>
        <taxon>Ornithorhynchidae</taxon>
        <taxon>Ornithorhynchus</taxon>
    </lineage>
</organism>
<protein>
    <recommendedName>
        <fullName evidence="2">Homeobox domain-containing protein</fullName>
    </recommendedName>
</protein>
<evidence type="ECO:0000256" key="1">
    <source>
        <dbReference type="PROSITE-ProRule" id="PRU00108"/>
    </source>
</evidence>
<dbReference type="GO" id="GO:0003677">
    <property type="term" value="F:DNA binding"/>
    <property type="evidence" value="ECO:0007669"/>
    <property type="project" value="UniProtKB-UniRule"/>
</dbReference>
<dbReference type="InterPro" id="IPR009057">
    <property type="entry name" value="Homeodomain-like_sf"/>
</dbReference>
<dbReference type="SUPFAM" id="SSF46689">
    <property type="entry name" value="Homeodomain-like"/>
    <property type="match status" value="1"/>
</dbReference>
<name>A0A6I8PDY7_ORNAN</name>
<evidence type="ECO:0000313" key="3">
    <source>
        <dbReference type="Ensembl" id="ENSOANP00000050383.1"/>
    </source>
</evidence>
<keyword evidence="1" id="KW-0238">DNA-binding</keyword>
<keyword evidence="4" id="KW-1185">Reference proteome</keyword>
<dbReference type="Gene3D" id="1.10.10.60">
    <property type="entry name" value="Homeodomain-like"/>
    <property type="match status" value="1"/>
</dbReference>
<accession>A0A6I8PDY7</accession>
<feature type="domain" description="Homeobox" evidence="2">
    <location>
        <begin position="1"/>
        <end position="29"/>
    </location>
</feature>